<dbReference type="SUPFAM" id="SSF48695">
    <property type="entry name" value="Multiheme cytochromes"/>
    <property type="match status" value="1"/>
</dbReference>
<keyword evidence="4" id="KW-1185">Reference proteome</keyword>
<evidence type="ECO:0000313" key="3">
    <source>
        <dbReference type="EMBL" id="GAA4460820.1"/>
    </source>
</evidence>
<dbReference type="InterPro" id="IPR036280">
    <property type="entry name" value="Multihaem_cyt_sf"/>
</dbReference>
<name>A0ABP8N6R3_9BACT</name>
<dbReference type="EMBL" id="BAABGA010000050">
    <property type="protein sequence ID" value="GAA4460820.1"/>
    <property type="molecule type" value="Genomic_DNA"/>
</dbReference>
<dbReference type="RefSeq" id="WP_345325264.1">
    <property type="nucleotide sequence ID" value="NZ_BAABGA010000050.1"/>
</dbReference>
<keyword evidence="1" id="KW-0732">Signal</keyword>
<dbReference type="InterPro" id="IPR023155">
    <property type="entry name" value="Cyt_c-552/4"/>
</dbReference>
<organism evidence="3 4">
    <name type="scientific">Novipirellula rosea</name>
    <dbReference type="NCBI Taxonomy" id="1031540"/>
    <lineage>
        <taxon>Bacteria</taxon>
        <taxon>Pseudomonadati</taxon>
        <taxon>Planctomycetota</taxon>
        <taxon>Planctomycetia</taxon>
        <taxon>Pirellulales</taxon>
        <taxon>Pirellulaceae</taxon>
        <taxon>Novipirellula</taxon>
    </lineage>
</organism>
<dbReference type="PANTHER" id="PTHR35038:SF8">
    <property type="entry name" value="C-TYPE POLYHEME CYTOCHROME OMCC"/>
    <property type="match status" value="1"/>
</dbReference>
<proteinExistence type="predicted"/>
<dbReference type="Pfam" id="PF13435">
    <property type="entry name" value="Cytochrome_C554"/>
    <property type="match status" value="1"/>
</dbReference>
<evidence type="ECO:0000256" key="1">
    <source>
        <dbReference type="ARBA" id="ARBA00022729"/>
    </source>
</evidence>
<comment type="caution">
    <text evidence="3">The sequence shown here is derived from an EMBL/GenBank/DDBJ whole genome shotgun (WGS) entry which is preliminary data.</text>
</comment>
<dbReference type="Proteomes" id="UP001500840">
    <property type="component" value="Unassembled WGS sequence"/>
</dbReference>
<gene>
    <name evidence="3" type="ORF">GCM10023156_42330</name>
</gene>
<evidence type="ECO:0000259" key="2">
    <source>
        <dbReference type="Pfam" id="PF13435"/>
    </source>
</evidence>
<protein>
    <recommendedName>
        <fullName evidence="2">Cytochrome c-552/4 domain-containing protein</fullName>
    </recommendedName>
</protein>
<dbReference type="PANTHER" id="PTHR35038">
    <property type="entry name" value="DISSIMILATORY SULFITE REDUCTASE SIRA"/>
    <property type="match status" value="1"/>
</dbReference>
<dbReference type="Gene3D" id="1.10.1130.10">
    <property type="entry name" value="Flavocytochrome C3, Chain A"/>
    <property type="match status" value="1"/>
</dbReference>
<reference evidence="4" key="1">
    <citation type="journal article" date="2019" name="Int. J. Syst. Evol. Microbiol.">
        <title>The Global Catalogue of Microorganisms (GCM) 10K type strain sequencing project: providing services to taxonomists for standard genome sequencing and annotation.</title>
        <authorList>
            <consortium name="The Broad Institute Genomics Platform"/>
            <consortium name="The Broad Institute Genome Sequencing Center for Infectious Disease"/>
            <person name="Wu L."/>
            <person name="Ma J."/>
        </authorList>
    </citation>
    <scope>NUCLEOTIDE SEQUENCE [LARGE SCALE GENOMIC DNA]</scope>
    <source>
        <strain evidence="4">JCM 17759</strain>
    </source>
</reference>
<accession>A0ABP8N6R3</accession>
<feature type="domain" description="Cytochrome c-552/4" evidence="2">
    <location>
        <begin position="54"/>
        <end position="137"/>
    </location>
</feature>
<sequence length="459" mass="50576">MKLARSVLIWLGLIGFAGLDNVMAAEPSPFVGNASCATSTCHGGAIGRGPAWNHSLSTWLANDPHANAGRLLYDRDSQAIVSRLDRSASGSREAYDAVLRQRCISCHTTATTSQTAASGRLSVEFLAAGVTCESCHGAAESWLVSHTHADWDPATNESMREMDSIIGRGETCVRCHIGSRTEDGLVRDMNHDLIAAGHPALRFDLPIYLANLPAHWDSRRDRELDASHVRLRAVGRAINLAAAAKLSSERARDHLQDPTVPWPELSDYDCFACHQSLSIRDFQVPPSSKKKSPLHVSDGLPVWNSWHSVNQLELRDNVALLEKLSPHRSDPKQIAASGQSLSVKYRKLAQQLATETIDPRQELQSMQERLQDQPPPVDWHQAAIEYLELDALLRDLNASQAPGSLNELEHSLRFQLEPRPDTNVSLHSPADFDSAKFRQTILRILQSQLASTLSQANSE</sequence>
<evidence type="ECO:0000313" key="4">
    <source>
        <dbReference type="Proteomes" id="UP001500840"/>
    </source>
</evidence>
<dbReference type="InterPro" id="IPR051829">
    <property type="entry name" value="Multiheme_Cytochr_ET"/>
</dbReference>